<evidence type="ECO:0000313" key="1">
    <source>
        <dbReference type="EMBL" id="QHU01238.1"/>
    </source>
</evidence>
<evidence type="ECO:0008006" key="2">
    <source>
        <dbReference type="Google" id="ProtNLM"/>
    </source>
</evidence>
<proteinExistence type="predicted"/>
<reference evidence="1" key="1">
    <citation type="journal article" date="2020" name="Nature">
        <title>Giant virus diversity and host interactions through global metagenomics.</title>
        <authorList>
            <person name="Schulz F."/>
            <person name="Roux S."/>
            <person name="Paez-Espino D."/>
            <person name="Jungbluth S."/>
            <person name="Walsh D.A."/>
            <person name="Denef V.J."/>
            <person name="McMahon K.D."/>
            <person name="Konstantinidis K.T."/>
            <person name="Eloe-Fadrosh E.A."/>
            <person name="Kyrpides N.C."/>
            <person name="Woyke T."/>
        </authorList>
    </citation>
    <scope>NUCLEOTIDE SEQUENCE</scope>
    <source>
        <strain evidence="1">GVMAG-M-3300025860-25</strain>
    </source>
</reference>
<dbReference type="AlphaFoldDB" id="A0A6C0JBC1"/>
<dbReference type="InterPro" id="IPR011335">
    <property type="entry name" value="Restrct_endonuc-II-like"/>
</dbReference>
<dbReference type="EMBL" id="MN740336">
    <property type="protein sequence ID" value="QHU01238.1"/>
    <property type="molecule type" value="Genomic_DNA"/>
</dbReference>
<organism evidence="1">
    <name type="scientific">viral metagenome</name>
    <dbReference type="NCBI Taxonomy" id="1070528"/>
    <lineage>
        <taxon>unclassified sequences</taxon>
        <taxon>metagenomes</taxon>
        <taxon>organismal metagenomes</taxon>
    </lineage>
</organism>
<sequence>MSKKHFNTSNICIYASELASLVGLNNFKPISETLYRIWKKNFPKDYERIFKKMGNKANPLEDSKISFQKIAKKYNKNLDLDLDKCIDSKNVDKMISKREELMEVCKDMDEKDKKKIEANIINLTNTGFGTKNESNSIHIYTKMTGIAVINISNFYKRIIMKSGDYNWYVGGKIDGICPDKTIIEVKNRMHKLFYNLREYEKIQTYCYMYILESNKSQLVETYMKGTQPEINIIDVEFEEIYWTFIFSRINTFVEYFNLFLENDELKIDLLENGVENFKINIY</sequence>
<accession>A0A6C0JBC1</accession>
<dbReference type="InterPro" id="IPR011604">
    <property type="entry name" value="PDDEXK-like_dom_sf"/>
</dbReference>
<dbReference type="SUPFAM" id="SSF52980">
    <property type="entry name" value="Restriction endonuclease-like"/>
    <property type="match status" value="1"/>
</dbReference>
<name>A0A6C0JBC1_9ZZZZ</name>
<dbReference type="Gene3D" id="3.90.320.10">
    <property type="match status" value="1"/>
</dbReference>
<protein>
    <recommendedName>
        <fullName evidence="2">YqaJ viral recombinase domain-containing protein</fullName>
    </recommendedName>
</protein>